<feature type="binding site" evidence="8">
    <location>
        <begin position="31"/>
        <end position="36"/>
    </location>
    <ligand>
        <name>ATP</name>
        <dbReference type="ChEBI" id="CHEBI:30616"/>
    </ligand>
</feature>
<evidence type="ECO:0000256" key="5">
    <source>
        <dbReference type="ARBA" id="ARBA00022741"/>
    </source>
</evidence>
<evidence type="ECO:0000256" key="3">
    <source>
        <dbReference type="ARBA" id="ARBA00022598"/>
    </source>
</evidence>
<dbReference type="CDD" id="cd01992">
    <property type="entry name" value="TilS_N"/>
    <property type="match status" value="1"/>
</dbReference>
<dbReference type="PANTHER" id="PTHR43033">
    <property type="entry name" value="TRNA(ILE)-LYSIDINE SYNTHASE-RELATED"/>
    <property type="match status" value="1"/>
</dbReference>
<evidence type="ECO:0000313" key="11">
    <source>
        <dbReference type="Proteomes" id="UP001368500"/>
    </source>
</evidence>
<dbReference type="InterPro" id="IPR014729">
    <property type="entry name" value="Rossmann-like_a/b/a_fold"/>
</dbReference>
<keyword evidence="11" id="KW-1185">Reference proteome</keyword>
<dbReference type="PANTHER" id="PTHR43033:SF1">
    <property type="entry name" value="TRNA(ILE)-LYSIDINE SYNTHASE-RELATED"/>
    <property type="match status" value="1"/>
</dbReference>
<comment type="function">
    <text evidence="8">Ligates lysine onto the cytidine present at position 34 of the AUA codon-specific tRNA(Ile) that contains the anticodon CAU, in an ATP-dependent manner. Cytidine is converted to lysidine, thus changing the amino acid specificity of the tRNA from methionine to isoleucine.</text>
</comment>
<comment type="similarity">
    <text evidence="8">Belongs to the tRNA(Ile)-lysidine synthase family.</text>
</comment>
<keyword evidence="2 8" id="KW-0963">Cytoplasm</keyword>
<dbReference type="SUPFAM" id="SSF82829">
    <property type="entry name" value="MesJ substrate recognition domain-like"/>
    <property type="match status" value="1"/>
</dbReference>
<keyword evidence="5 8" id="KW-0547">Nucleotide-binding</keyword>
<dbReference type="NCBIfam" id="TIGR02432">
    <property type="entry name" value="lysidine_TilS_N"/>
    <property type="match status" value="1"/>
</dbReference>
<evidence type="ECO:0000256" key="8">
    <source>
        <dbReference type="HAMAP-Rule" id="MF_01161"/>
    </source>
</evidence>
<dbReference type="SMART" id="SM00977">
    <property type="entry name" value="TilS_C"/>
    <property type="match status" value="1"/>
</dbReference>
<comment type="caution">
    <text evidence="10">The sequence shown here is derived from an EMBL/GenBank/DDBJ whole genome shotgun (WGS) entry which is preliminary data.</text>
</comment>
<dbReference type="SUPFAM" id="SSF52402">
    <property type="entry name" value="Adenine nucleotide alpha hydrolases-like"/>
    <property type="match status" value="1"/>
</dbReference>
<keyword evidence="3 8" id="KW-0436">Ligase</keyword>
<evidence type="ECO:0000259" key="9">
    <source>
        <dbReference type="SMART" id="SM00977"/>
    </source>
</evidence>
<dbReference type="InterPro" id="IPR011063">
    <property type="entry name" value="TilS/TtcA_N"/>
</dbReference>
<keyword evidence="4 8" id="KW-0819">tRNA processing</keyword>
<proteinExistence type="inferred from homology"/>
<dbReference type="GO" id="GO:0032267">
    <property type="term" value="F:tRNA(Ile)-lysidine synthase activity"/>
    <property type="evidence" value="ECO:0007669"/>
    <property type="project" value="UniProtKB-EC"/>
</dbReference>
<keyword evidence="6 8" id="KW-0067">ATP-binding</keyword>
<evidence type="ECO:0000256" key="2">
    <source>
        <dbReference type="ARBA" id="ARBA00022490"/>
    </source>
</evidence>
<evidence type="ECO:0000256" key="1">
    <source>
        <dbReference type="ARBA" id="ARBA00004496"/>
    </source>
</evidence>
<dbReference type="Gene3D" id="1.20.59.20">
    <property type="match status" value="1"/>
</dbReference>
<dbReference type="HAMAP" id="MF_01161">
    <property type="entry name" value="tRNA_Ile_lys_synt"/>
    <property type="match status" value="1"/>
</dbReference>
<dbReference type="RefSeq" id="WP_341374954.1">
    <property type="nucleotide sequence ID" value="NZ_JBBUTF010000013.1"/>
</dbReference>
<dbReference type="Pfam" id="PF01171">
    <property type="entry name" value="ATP_bind_3"/>
    <property type="match status" value="1"/>
</dbReference>
<evidence type="ECO:0000256" key="4">
    <source>
        <dbReference type="ARBA" id="ARBA00022694"/>
    </source>
</evidence>
<dbReference type="Pfam" id="PF09179">
    <property type="entry name" value="TilS"/>
    <property type="match status" value="1"/>
</dbReference>
<feature type="domain" description="Lysidine-tRNA(Ile) synthetase C-terminal" evidence="9">
    <location>
        <begin position="416"/>
        <end position="488"/>
    </location>
</feature>
<dbReference type="EC" id="6.3.4.19" evidence="8"/>
<dbReference type="InterPro" id="IPR012094">
    <property type="entry name" value="tRNA_Ile_lys_synt"/>
</dbReference>
<dbReference type="Proteomes" id="UP001368500">
    <property type="component" value="Unassembled WGS sequence"/>
</dbReference>
<organism evidence="10 11">
    <name type="scientific">Pseudaquabacterium rugosum</name>
    <dbReference type="NCBI Taxonomy" id="2984194"/>
    <lineage>
        <taxon>Bacteria</taxon>
        <taxon>Pseudomonadati</taxon>
        <taxon>Pseudomonadota</taxon>
        <taxon>Betaproteobacteria</taxon>
        <taxon>Burkholderiales</taxon>
        <taxon>Sphaerotilaceae</taxon>
        <taxon>Pseudaquabacterium</taxon>
    </lineage>
</organism>
<accession>A0ABU9BEQ3</accession>
<comment type="subcellular location">
    <subcellularLocation>
        <location evidence="1 8">Cytoplasm</location>
    </subcellularLocation>
</comment>
<dbReference type="Gene3D" id="3.40.50.620">
    <property type="entry name" value="HUPs"/>
    <property type="match status" value="1"/>
</dbReference>
<reference evidence="10 11" key="1">
    <citation type="submission" date="2024-04" db="EMBL/GenBank/DDBJ databases">
        <title>Novel species of the genus Ideonella isolated from streams.</title>
        <authorList>
            <person name="Lu H."/>
        </authorList>
    </citation>
    <scope>NUCLEOTIDE SEQUENCE [LARGE SCALE GENOMIC DNA]</scope>
    <source>
        <strain evidence="10 11">BYS139W</strain>
    </source>
</reference>
<dbReference type="Pfam" id="PF11734">
    <property type="entry name" value="TilS_C"/>
    <property type="match status" value="1"/>
</dbReference>
<dbReference type="EMBL" id="JBBUTF010000013">
    <property type="protein sequence ID" value="MEK8027170.1"/>
    <property type="molecule type" value="Genomic_DNA"/>
</dbReference>
<dbReference type="InterPro" id="IPR012795">
    <property type="entry name" value="tRNA_Ile_lys_synt_N"/>
</dbReference>
<evidence type="ECO:0000256" key="7">
    <source>
        <dbReference type="ARBA" id="ARBA00048539"/>
    </source>
</evidence>
<dbReference type="InterPro" id="IPR012796">
    <property type="entry name" value="Lysidine-tRNA-synth_C"/>
</dbReference>
<sequence length="500" mass="54219">MPTPRTGEPLAAAGDHAPAPHGDRVFAVAFSGGRDSLALLHLSCRLAAAHGLTVVALHVHHGLLPEADAWLASARRLCRRWAARGWPLRFMATRLSGTPDSGQSLEAWARDGRRAALDVMARAAGARLLLLAQHRRDQAETVLIQALRGAGAAGLAAMPARIDRAGLCWARPWLGQPREAIDAYVRHHRLRPVEDPSNQDPDLARSRLRLQVWPALHQAFPQVERVLGQVARRAAEADAALQELAALDAAACCDDQGLRLDDWLMLSPARRANLLRGWWQTHAGRRIADTLVQRLLAELPRLQARRSSARWAQGAWRLDLYRGRLMLRPQAVTTSTASPATGGCDRLEPEAAVVAADAAAERPPGPMPGLLGLPPPSCWPADGRLCWPMPQWGGELRLLPAAATQPGLDPQILPWLEARPRSGGERFVLRPGGMARSLKKQFQCLGVPAEARHGPLLWAAGRLVYVPGLGLDARVAVTAGPARWSLHWCDGNPSADWPTG</sequence>
<comment type="domain">
    <text evidence="8">The N-terminal region contains the highly conserved SGGXDS motif, predicted to be a P-loop motif involved in ATP binding.</text>
</comment>
<dbReference type="NCBIfam" id="TIGR02433">
    <property type="entry name" value="lysidine_TilS_C"/>
    <property type="match status" value="1"/>
</dbReference>
<comment type="catalytic activity">
    <reaction evidence="7 8">
        <text>cytidine(34) in tRNA(Ile2) + L-lysine + ATP = lysidine(34) in tRNA(Ile2) + AMP + diphosphate + H(+)</text>
        <dbReference type="Rhea" id="RHEA:43744"/>
        <dbReference type="Rhea" id="RHEA-COMP:10625"/>
        <dbReference type="Rhea" id="RHEA-COMP:10670"/>
        <dbReference type="ChEBI" id="CHEBI:15378"/>
        <dbReference type="ChEBI" id="CHEBI:30616"/>
        <dbReference type="ChEBI" id="CHEBI:32551"/>
        <dbReference type="ChEBI" id="CHEBI:33019"/>
        <dbReference type="ChEBI" id="CHEBI:82748"/>
        <dbReference type="ChEBI" id="CHEBI:83665"/>
        <dbReference type="ChEBI" id="CHEBI:456215"/>
        <dbReference type="EC" id="6.3.4.19"/>
    </reaction>
</comment>
<name>A0ABU9BEQ3_9BURK</name>
<evidence type="ECO:0000313" key="10">
    <source>
        <dbReference type="EMBL" id="MEK8027170.1"/>
    </source>
</evidence>
<protein>
    <recommendedName>
        <fullName evidence="8">tRNA(Ile)-lysidine synthase</fullName>
        <ecNumber evidence="8">6.3.4.19</ecNumber>
    </recommendedName>
    <alternativeName>
        <fullName evidence="8">tRNA(Ile)-2-lysyl-cytidine synthase</fullName>
    </alternativeName>
    <alternativeName>
        <fullName evidence="8">tRNA(Ile)-lysidine synthetase</fullName>
    </alternativeName>
</protein>
<evidence type="ECO:0000256" key="6">
    <source>
        <dbReference type="ARBA" id="ARBA00022840"/>
    </source>
</evidence>
<dbReference type="InterPro" id="IPR015262">
    <property type="entry name" value="tRNA_Ile_lys_synt_subst-bd"/>
</dbReference>
<dbReference type="SUPFAM" id="SSF56037">
    <property type="entry name" value="PheT/TilS domain"/>
    <property type="match status" value="1"/>
</dbReference>
<gene>
    <name evidence="8 10" type="primary">tilS</name>
    <name evidence="10" type="ORF">AACH11_14475</name>
</gene>